<dbReference type="PROSITE" id="PS51742">
    <property type="entry name" value="PPC"/>
    <property type="match status" value="1"/>
</dbReference>
<dbReference type="CDD" id="cd11378">
    <property type="entry name" value="DUF296"/>
    <property type="match status" value="1"/>
</dbReference>
<evidence type="ECO:0000256" key="1">
    <source>
        <dbReference type="ARBA" id="ARBA00003687"/>
    </source>
</evidence>
<feature type="compositionally biased region" description="Pro residues" evidence="8">
    <location>
        <begin position="15"/>
        <end position="27"/>
    </location>
</feature>
<dbReference type="InterPro" id="IPR017956">
    <property type="entry name" value="AT_hook_DNA-bd_motif"/>
</dbReference>
<keyword evidence="6 7" id="KW-0539">Nucleus</keyword>
<dbReference type="GO" id="GO:0003680">
    <property type="term" value="F:minor groove of adenine-thymine-rich DNA binding"/>
    <property type="evidence" value="ECO:0007669"/>
    <property type="project" value="UniProtKB-UniRule"/>
</dbReference>
<reference evidence="10" key="1">
    <citation type="submission" date="2018-02" db="EMBL/GenBank/DDBJ databases">
        <title>Rhizophora mucronata_Transcriptome.</title>
        <authorList>
            <person name="Meera S.P."/>
            <person name="Sreeshan A."/>
            <person name="Augustine A."/>
        </authorList>
    </citation>
    <scope>NUCLEOTIDE SEQUENCE</scope>
    <source>
        <tissue evidence="10">Leaf</tissue>
    </source>
</reference>
<name>A0A2P2KJH1_RHIMU</name>
<dbReference type="PANTHER" id="PTHR31500:SF51">
    <property type="entry name" value="AT-HOOK MOTIF NUCLEAR-LOCALIZED PROTEIN 8"/>
    <property type="match status" value="1"/>
</dbReference>
<dbReference type="SMART" id="SM00384">
    <property type="entry name" value="AT_hook"/>
    <property type="match status" value="2"/>
</dbReference>
<sequence length="385" mass="38714">MDSREPPQPTQVLSQPPPQQQPPPPPNMLLGPTSSYSTNSTHPSMISAHGMAPTGGVASSGGFPFNSVGPRPQSKPLLSDGGGGGGGMNAVGGFDGSSPQSSGGMRFSIEPAKKKRGRPRKYTPDGNIALGLSPTPISSGTSVGLADSGGGGTPGVASEPPVKRNRGRPPGSGKKQLDALGGVGGVGFTPHVITVKAGEDIASKIMAFSQQGPRTVCILSANGAICNVTLRQPAMSGGTVTYEGRFEIISLSGSFLLSENNGNRSRTGGLSVSLAGSDGRVLGGGVAGMLMAASPVQVILGSFVADKKLKTNTSKSGASSAPPGQMLNFGTPLTTASPPSQGASSESSDEDGGSPLDHGPGIYSNAGQPMHNMQMYQLWAGQNPQ</sequence>
<keyword evidence="5 7" id="KW-0804">Transcription</keyword>
<evidence type="ECO:0000256" key="5">
    <source>
        <dbReference type="ARBA" id="ARBA00023163"/>
    </source>
</evidence>
<organism evidence="10">
    <name type="scientific">Rhizophora mucronata</name>
    <name type="common">Asiatic mangrove</name>
    <dbReference type="NCBI Taxonomy" id="61149"/>
    <lineage>
        <taxon>Eukaryota</taxon>
        <taxon>Viridiplantae</taxon>
        <taxon>Streptophyta</taxon>
        <taxon>Embryophyta</taxon>
        <taxon>Tracheophyta</taxon>
        <taxon>Spermatophyta</taxon>
        <taxon>Magnoliopsida</taxon>
        <taxon>eudicotyledons</taxon>
        <taxon>Gunneridae</taxon>
        <taxon>Pentapetalae</taxon>
        <taxon>rosids</taxon>
        <taxon>fabids</taxon>
        <taxon>Malpighiales</taxon>
        <taxon>Rhizophoraceae</taxon>
        <taxon>Rhizophora</taxon>
    </lineage>
</organism>
<evidence type="ECO:0000256" key="8">
    <source>
        <dbReference type="SAM" id="MobiDB-lite"/>
    </source>
</evidence>
<proteinExistence type="predicted"/>
<evidence type="ECO:0000256" key="6">
    <source>
        <dbReference type="ARBA" id="ARBA00023242"/>
    </source>
</evidence>
<comment type="subcellular location">
    <subcellularLocation>
        <location evidence="2 7">Nucleus</location>
    </subcellularLocation>
</comment>
<dbReference type="Gene3D" id="3.30.1330.80">
    <property type="entry name" value="Hypothetical protein, similar to alpha- acetolactate decarboxylase, domain 2"/>
    <property type="match status" value="1"/>
</dbReference>
<feature type="region of interest" description="Disordered" evidence="8">
    <location>
        <begin position="1"/>
        <end position="179"/>
    </location>
</feature>
<evidence type="ECO:0000259" key="9">
    <source>
        <dbReference type="PROSITE" id="PS51742"/>
    </source>
</evidence>
<dbReference type="AlphaFoldDB" id="A0A2P2KJH1"/>
<dbReference type="InterPro" id="IPR039605">
    <property type="entry name" value="AHL"/>
</dbReference>
<dbReference type="PANTHER" id="PTHR31500">
    <property type="entry name" value="AT-HOOK MOTIF NUCLEAR-LOCALIZED PROTEIN 9"/>
    <property type="match status" value="1"/>
</dbReference>
<dbReference type="GO" id="GO:0005634">
    <property type="term" value="C:nucleus"/>
    <property type="evidence" value="ECO:0007669"/>
    <property type="project" value="UniProtKB-SubCell"/>
</dbReference>
<evidence type="ECO:0000256" key="7">
    <source>
        <dbReference type="RuleBase" id="RU367031"/>
    </source>
</evidence>
<protein>
    <recommendedName>
        <fullName evidence="7">AT-hook motif nuclear-localized protein</fullName>
    </recommendedName>
</protein>
<dbReference type="Pfam" id="PF03479">
    <property type="entry name" value="PCC"/>
    <property type="match status" value="1"/>
</dbReference>
<comment type="domain">
    <text evidence="7">The PPC domain mediates interactions between AHL proteins.</text>
</comment>
<feature type="region of interest" description="Disordered" evidence="8">
    <location>
        <begin position="312"/>
        <end position="368"/>
    </location>
</feature>
<dbReference type="EMBL" id="GGEC01025401">
    <property type="protein sequence ID" value="MBX05885.1"/>
    <property type="molecule type" value="Transcribed_RNA"/>
</dbReference>
<evidence type="ECO:0000256" key="3">
    <source>
        <dbReference type="ARBA" id="ARBA00023015"/>
    </source>
</evidence>
<feature type="domain" description="PPC" evidence="9">
    <location>
        <begin position="184"/>
        <end position="324"/>
    </location>
</feature>
<keyword evidence="4 7" id="KW-0238">DNA-binding</keyword>
<dbReference type="InterPro" id="IPR005175">
    <property type="entry name" value="PPC_dom"/>
</dbReference>
<evidence type="ECO:0000256" key="4">
    <source>
        <dbReference type="ARBA" id="ARBA00023125"/>
    </source>
</evidence>
<feature type="compositionally biased region" description="Low complexity" evidence="8">
    <location>
        <begin position="336"/>
        <end position="346"/>
    </location>
</feature>
<evidence type="ECO:0000256" key="2">
    <source>
        <dbReference type="ARBA" id="ARBA00004123"/>
    </source>
</evidence>
<dbReference type="SUPFAM" id="SSF117856">
    <property type="entry name" value="AF0104/ALDC/Ptd012-like"/>
    <property type="match status" value="1"/>
</dbReference>
<dbReference type="FunFam" id="3.30.1330.80:FF:000003">
    <property type="entry name" value="AT-hook motif nuclear-localized protein 1-like"/>
    <property type="match status" value="1"/>
</dbReference>
<feature type="compositionally biased region" description="Polar residues" evidence="8">
    <location>
        <begin position="32"/>
        <end position="44"/>
    </location>
</feature>
<feature type="compositionally biased region" description="Gly residues" evidence="8">
    <location>
        <begin position="80"/>
        <end position="95"/>
    </location>
</feature>
<comment type="function">
    <text evidence="1 7">Transcription factor that specifically binds AT-rich DNA sequences related to the nuclear matrix attachment regions (MARs).</text>
</comment>
<accession>A0A2P2KJH1</accession>
<keyword evidence="3 7" id="KW-0805">Transcription regulation</keyword>
<evidence type="ECO:0000313" key="10">
    <source>
        <dbReference type="EMBL" id="MBX05885.1"/>
    </source>
</evidence>